<feature type="signal peptide" evidence="1">
    <location>
        <begin position="1"/>
        <end position="23"/>
    </location>
</feature>
<dbReference type="RefSeq" id="WP_196295706.1">
    <property type="nucleotide sequence ID" value="NZ_JADQDM010000027.1"/>
</dbReference>
<comment type="caution">
    <text evidence="2">The sequence shown here is derived from an EMBL/GenBank/DDBJ whole genome shotgun (WGS) entry which is preliminary data.</text>
</comment>
<proteinExistence type="predicted"/>
<keyword evidence="3" id="KW-1185">Reference proteome</keyword>
<feature type="chain" id="PRO_5046384296" description="LemA family protein" evidence="1">
    <location>
        <begin position="24"/>
        <end position="205"/>
    </location>
</feature>
<evidence type="ECO:0008006" key="4">
    <source>
        <dbReference type="Google" id="ProtNLM"/>
    </source>
</evidence>
<organism evidence="2 3">
    <name type="scientific">Hymenobacter ruricola</name>
    <dbReference type="NCBI Taxonomy" id="2791023"/>
    <lineage>
        <taxon>Bacteria</taxon>
        <taxon>Pseudomonadati</taxon>
        <taxon>Bacteroidota</taxon>
        <taxon>Cytophagia</taxon>
        <taxon>Cytophagales</taxon>
        <taxon>Hymenobacteraceae</taxon>
        <taxon>Hymenobacter</taxon>
    </lineage>
</organism>
<name>A0ABS0IBE2_9BACT</name>
<protein>
    <recommendedName>
        <fullName evidence="4">LemA family protein</fullName>
    </recommendedName>
</protein>
<keyword evidence="1" id="KW-0732">Signal</keyword>
<reference evidence="2 3" key="1">
    <citation type="submission" date="2020-11" db="EMBL/GenBank/DDBJ databases">
        <authorList>
            <person name="Kim M.K."/>
        </authorList>
    </citation>
    <scope>NUCLEOTIDE SEQUENCE [LARGE SCALE GENOMIC DNA]</scope>
    <source>
        <strain evidence="2 3">BT662</strain>
    </source>
</reference>
<sequence length="205" mass="22432">MPSSFISPVKSVVFAFLILSACAASCKRDGAKTVLNPASAAAVKAQFDVLQDSVALKWRIMTENDDQKIGTTRLLLRELKAQPGANAAQLQALEDANNRLKTIRYNQETMASSDLINQYDNAQESLLNALYPVAAPNGQAPTENARNFVEGIQQLDAGVVGFRVQYDHAVRQYNDYLKLHQAELQSLGAKYAALKPLPYFTIGAK</sequence>
<dbReference type="Proteomes" id="UP000618931">
    <property type="component" value="Unassembled WGS sequence"/>
</dbReference>
<evidence type="ECO:0000313" key="3">
    <source>
        <dbReference type="Proteomes" id="UP000618931"/>
    </source>
</evidence>
<dbReference type="EMBL" id="JADQDM010000027">
    <property type="protein sequence ID" value="MBF9224288.1"/>
    <property type="molecule type" value="Genomic_DNA"/>
</dbReference>
<evidence type="ECO:0000256" key="1">
    <source>
        <dbReference type="SAM" id="SignalP"/>
    </source>
</evidence>
<gene>
    <name evidence="2" type="ORF">I2H31_24515</name>
</gene>
<evidence type="ECO:0000313" key="2">
    <source>
        <dbReference type="EMBL" id="MBF9224288.1"/>
    </source>
</evidence>
<accession>A0ABS0IBE2</accession>